<keyword evidence="2" id="KW-1185">Reference proteome</keyword>
<comment type="caution">
    <text evidence="1">The sequence shown here is derived from an EMBL/GenBank/DDBJ whole genome shotgun (WGS) entry which is preliminary data.</text>
</comment>
<gene>
    <name evidence="1" type="ORF">T11_8277</name>
</gene>
<protein>
    <submittedName>
        <fullName evidence="1">Uncharacterized protein</fullName>
    </submittedName>
</protein>
<evidence type="ECO:0000313" key="1">
    <source>
        <dbReference type="EMBL" id="KRZ07108.1"/>
    </source>
</evidence>
<organism evidence="1 2">
    <name type="scientific">Trichinella zimbabwensis</name>
    <dbReference type="NCBI Taxonomy" id="268475"/>
    <lineage>
        <taxon>Eukaryota</taxon>
        <taxon>Metazoa</taxon>
        <taxon>Ecdysozoa</taxon>
        <taxon>Nematoda</taxon>
        <taxon>Enoplea</taxon>
        <taxon>Dorylaimia</taxon>
        <taxon>Trichinellida</taxon>
        <taxon>Trichinellidae</taxon>
        <taxon>Trichinella</taxon>
    </lineage>
</organism>
<dbReference type="EMBL" id="JYDP01000107">
    <property type="protein sequence ID" value="KRZ07108.1"/>
    <property type="molecule type" value="Genomic_DNA"/>
</dbReference>
<accession>A0A0V1HAB2</accession>
<sequence length="65" mass="7212">MTLSSTSFESPSPLICAGCPRVAVFVDSFLTFIKADSSTAEQLLQMIARRWAVWCFIISYCTGQE</sequence>
<name>A0A0V1HAB2_9BILA</name>
<feature type="non-terminal residue" evidence="1">
    <location>
        <position position="65"/>
    </location>
</feature>
<dbReference type="OrthoDB" id="10592755at2759"/>
<evidence type="ECO:0000313" key="2">
    <source>
        <dbReference type="Proteomes" id="UP000055024"/>
    </source>
</evidence>
<reference evidence="1 2" key="1">
    <citation type="submission" date="2015-01" db="EMBL/GenBank/DDBJ databases">
        <title>Evolution of Trichinella species and genotypes.</title>
        <authorList>
            <person name="Korhonen P.K."/>
            <person name="Edoardo P."/>
            <person name="Giuseppe L.R."/>
            <person name="Gasser R.B."/>
        </authorList>
    </citation>
    <scope>NUCLEOTIDE SEQUENCE [LARGE SCALE GENOMIC DNA]</scope>
    <source>
        <strain evidence="1">ISS1029</strain>
    </source>
</reference>
<dbReference type="Proteomes" id="UP000055024">
    <property type="component" value="Unassembled WGS sequence"/>
</dbReference>
<dbReference type="AlphaFoldDB" id="A0A0V1HAB2"/>
<proteinExistence type="predicted"/>